<keyword evidence="5 6" id="KW-0472">Membrane</keyword>
<dbReference type="Proteomes" id="UP001049176">
    <property type="component" value="Chromosome 4"/>
</dbReference>
<dbReference type="PIRSF" id="PIRSF006060">
    <property type="entry name" value="AA_transporter"/>
    <property type="match status" value="1"/>
</dbReference>
<evidence type="ECO:0000256" key="5">
    <source>
        <dbReference type="ARBA" id="ARBA00023136"/>
    </source>
</evidence>
<dbReference type="GO" id="GO:0006865">
    <property type="term" value="P:amino acid transport"/>
    <property type="evidence" value="ECO:0007669"/>
    <property type="project" value="InterPro"/>
</dbReference>
<feature type="transmembrane region" description="Helical" evidence="6">
    <location>
        <begin position="403"/>
        <end position="425"/>
    </location>
</feature>
<feature type="transmembrane region" description="Helical" evidence="6">
    <location>
        <begin position="165"/>
        <end position="187"/>
    </location>
</feature>
<dbReference type="Pfam" id="PF13520">
    <property type="entry name" value="AA_permease_2"/>
    <property type="match status" value="1"/>
</dbReference>
<feature type="transmembrane region" description="Helical" evidence="6">
    <location>
        <begin position="41"/>
        <end position="66"/>
    </location>
</feature>
<proteinExistence type="predicted"/>
<feature type="transmembrane region" description="Helical" evidence="6">
    <location>
        <begin position="326"/>
        <end position="346"/>
    </location>
</feature>
<evidence type="ECO:0000256" key="4">
    <source>
        <dbReference type="ARBA" id="ARBA00022989"/>
    </source>
</evidence>
<evidence type="ECO:0000313" key="7">
    <source>
        <dbReference type="EMBL" id="KAG7094110.1"/>
    </source>
</evidence>
<feature type="transmembrane region" description="Helical" evidence="6">
    <location>
        <begin position="232"/>
        <end position="251"/>
    </location>
</feature>
<dbReference type="PROSITE" id="PS00218">
    <property type="entry name" value="AMINO_ACID_PERMEASE_1"/>
    <property type="match status" value="1"/>
</dbReference>
<dbReference type="GeneID" id="66076801"/>
<feature type="transmembrane region" description="Helical" evidence="6">
    <location>
        <begin position="194"/>
        <end position="212"/>
    </location>
</feature>
<accession>A0A9P7S2I7</accession>
<dbReference type="AlphaFoldDB" id="A0A9P7S2I7"/>
<name>A0A9P7S2I7_9AGAR</name>
<evidence type="ECO:0000256" key="1">
    <source>
        <dbReference type="ARBA" id="ARBA00004141"/>
    </source>
</evidence>
<dbReference type="InterPro" id="IPR004840">
    <property type="entry name" value="Amino_acid_permease_CS"/>
</dbReference>
<evidence type="ECO:0000256" key="6">
    <source>
        <dbReference type="SAM" id="Phobius"/>
    </source>
</evidence>
<dbReference type="InterPro" id="IPR002293">
    <property type="entry name" value="AA/rel_permease1"/>
</dbReference>
<dbReference type="KEGG" id="more:E1B28_007725"/>
<dbReference type="Gene3D" id="1.20.1740.10">
    <property type="entry name" value="Amino acid/polyamine transporter I"/>
    <property type="match status" value="1"/>
</dbReference>
<dbReference type="PANTHER" id="PTHR45649:SF6">
    <property type="entry name" value="GABA-SPECIFIC PERMEASE"/>
    <property type="match status" value="1"/>
</dbReference>
<feature type="transmembrane region" description="Helical" evidence="6">
    <location>
        <begin position="117"/>
        <end position="137"/>
    </location>
</feature>
<feature type="transmembrane region" description="Helical" evidence="6">
    <location>
        <begin position="437"/>
        <end position="461"/>
    </location>
</feature>
<comment type="subcellular location">
    <subcellularLocation>
        <location evidence="1">Membrane</location>
        <topology evidence="1">Multi-pass membrane protein</topology>
    </subcellularLocation>
</comment>
<dbReference type="PANTHER" id="PTHR45649">
    <property type="entry name" value="AMINO-ACID PERMEASE BAT1"/>
    <property type="match status" value="1"/>
</dbReference>
<feature type="transmembrane region" description="Helical" evidence="6">
    <location>
        <begin position="473"/>
        <end position="492"/>
    </location>
</feature>
<keyword evidence="8" id="KW-1185">Reference proteome</keyword>
<feature type="transmembrane region" description="Helical" evidence="6">
    <location>
        <begin position="272"/>
        <end position="296"/>
    </location>
</feature>
<gene>
    <name evidence="7" type="ORF">E1B28_007725</name>
</gene>
<feature type="transmembrane region" description="Helical" evidence="6">
    <location>
        <begin position="377"/>
        <end position="397"/>
    </location>
</feature>
<sequence length="529" mass="56971">MSIEDRSSNSGERLESLNDQDVLARLGYKQEFKRDFSRLELAGLSFSIVGVVQSIAAVLLFSIPYGGPVGMVWGWFTCCGFLIFVGMAMAELGSAAPTAGGLYYWTFKFSAPRYRKLLSWLIGYINTAAYIAGVASVDWGCATQLMAAVTIGSGGTFVATNGQVFGVYCGLLLLHAILASLATKIIARLQWPYVFLNLALFLIVIIALPATTPRELVNTASYAFGHYENVSGWNNGYAFILSFLAPAWTVAGFDTSVHISEEAKNAPRAVPFAIMCATILSSLLGWIVNIVLAFHIGNDLGAVIGNPIGQPMATIFANSVGPKGTVAIWSIIVVTLFMTSMDYLIAGSRQIFAFSRDHGLPFSGVLYRINSRTQTPVHAVFFCAFLALLLGLISFAGPVAISAVFTMSVVCQYIGFVTPIIARFVGGTHFVKGPFDLGVLSGPVATVASAYMIFMIVVFLFPASPAPESQTMNYTVVVVGGTILLSLAYYFFPVYGGMYWFTGPVHTIGDSVKEDNSIDKKSGEEEKAR</sequence>
<dbReference type="RefSeq" id="XP_043010580.1">
    <property type="nucleotide sequence ID" value="XM_043152494.1"/>
</dbReference>
<dbReference type="OrthoDB" id="4476201at2759"/>
<evidence type="ECO:0000256" key="3">
    <source>
        <dbReference type="ARBA" id="ARBA00022692"/>
    </source>
</evidence>
<evidence type="ECO:0000256" key="2">
    <source>
        <dbReference type="ARBA" id="ARBA00022448"/>
    </source>
</evidence>
<reference evidence="7" key="1">
    <citation type="journal article" date="2021" name="Genome Biol. Evol.">
        <title>The assembled and annotated genome of the fairy-ring fungus Marasmius oreades.</title>
        <authorList>
            <person name="Hiltunen M."/>
            <person name="Ament-Velasquez S.L."/>
            <person name="Johannesson H."/>
        </authorList>
    </citation>
    <scope>NUCLEOTIDE SEQUENCE</scope>
    <source>
        <strain evidence="7">03SP1</strain>
    </source>
</reference>
<keyword evidence="2" id="KW-0813">Transport</keyword>
<evidence type="ECO:0008006" key="9">
    <source>
        <dbReference type="Google" id="ProtNLM"/>
    </source>
</evidence>
<feature type="transmembrane region" description="Helical" evidence="6">
    <location>
        <begin position="72"/>
        <end position="105"/>
    </location>
</feature>
<protein>
    <recommendedName>
        <fullName evidence="9">APC amino acid permease</fullName>
    </recommendedName>
</protein>
<comment type="caution">
    <text evidence="7">The sequence shown here is derived from an EMBL/GenBank/DDBJ whole genome shotgun (WGS) entry which is preliminary data.</text>
</comment>
<organism evidence="7 8">
    <name type="scientific">Marasmius oreades</name>
    <name type="common">fairy-ring Marasmius</name>
    <dbReference type="NCBI Taxonomy" id="181124"/>
    <lineage>
        <taxon>Eukaryota</taxon>
        <taxon>Fungi</taxon>
        <taxon>Dikarya</taxon>
        <taxon>Basidiomycota</taxon>
        <taxon>Agaricomycotina</taxon>
        <taxon>Agaricomycetes</taxon>
        <taxon>Agaricomycetidae</taxon>
        <taxon>Agaricales</taxon>
        <taxon>Marasmiineae</taxon>
        <taxon>Marasmiaceae</taxon>
        <taxon>Marasmius</taxon>
    </lineage>
</organism>
<evidence type="ECO:0000313" key="8">
    <source>
        <dbReference type="Proteomes" id="UP001049176"/>
    </source>
</evidence>
<dbReference type="GO" id="GO:0022857">
    <property type="term" value="F:transmembrane transporter activity"/>
    <property type="evidence" value="ECO:0007669"/>
    <property type="project" value="InterPro"/>
</dbReference>
<keyword evidence="4 6" id="KW-1133">Transmembrane helix</keyword>
<keyword evidence="3 6" id="KW-0812">Transmembrane</keyword>
<dbReference type="GO" id="GO:0016020">
    <property type="term" value="C:membrane"/>
    <property type="evidence" value="ECO:0007669"/>
    <property type="project" value="UniProtKB-SubCell"/>
</dbReference>
<dbReference type="EMBL" id="CM032184">
    <property type="protein sequence ID" value="KAG7094110.1"/>
    <property type="molecule type" value="Genomic_DNA"/>
</dbReference>